<feature type="region of interest" description="Disordered" evidence="11">
    <location>
        <begin position="240"/>
        <end position="311"/>
    </location>
</feature>
<feature type="non-terminal residue" evidence="13">
    <location>
        <position position="437"/>
    </location>
</feature>
<comment type="similarity">
    <text evidence="4">Belongs to the cyclophilin-type PPIase family. CWC27 subfamily.</text>
</comment>
<evidence type="ECO:0000256" key="11">
    <source>
        <dbReference type="SAM" id="MobiDB-lite"/>
    </source>
</evidence>
<dbReference type="AlphaFoldDB" id="A0A367JK98"/>
<keyword evidence="3" id="KW-0539">Nucleus</keyword>
<proteinExistence type="inferred from homology"/>
<comment type="subcellular location">
    <subcellularLocation>
        <location evidence="2">Nucleus</location>
    </subcellularLocation>
</comment>
<evidence type="ECO:0000256" key="7">
    <source>
        <dbReference type="ARBA" id="ARBA00071024"/>
    </source>
</evidence>
<dbReference type="PROSITE" id="PS00170">
    <property type="entry name" value="CSA_PPIASE_1"/>
    <property type="match status" value="1"/>
</dbReference>
<dbReference type="InterPro" id="IPR044666">
    <property type="entry name" value="Cyclophilin_A-like"/>
</dbReference>
<sequence length="437" mass="50707">MSNIYALEPHTNGKVILHTTSGDIEIELWGKEAPRATRNFIQLCLEGYYDNTIFHRIIPDFLVQGGDPTGTGQDGFPNEFHSRLRFNRRGLVGVANSGQDDNGSQFFITLDRADELTRRHTLFGRVAGETLFNVMKMTELELDANERPRYPPKIKRTEVVVNPFDDILPRITEHERLHAIELEKKRAQEEAKKKKKPQKKQLNLLSFGEEAAELEPPVEKAKKMKSAYDFMENAAEPSAEFMEELKKPVKQSAKLEEMKEKAKAKEEERKKAREEQAKRQKELEEERRRKQKEQAPPETRQDAIEKMKQDIRDLSKPVVLEPVKKKEKKKSLVELEREKYGAQKRKKAKKIDDSDVFNSLMSFQKKLSIAQEEEEVAKKEQPPCKIHDIPGCESCRDTTLDVEEEMDDSGWISHKLVFERDLKGKDLMKRKDALDDY</sequence>
<dbReference type="STRING" id="4846.A0A367JK98"/>
<name>A0A367JK98_RHIST</name>
<gene>
    <name evidence="13" type="primary">CWC27_2</name>
    <name evidence="13" type="ORF">CU098_009066</name>
</gene>
<evidence type="ECO:0000256" key="1">
    <source>
        <dbReference type="ARBA" id="ARBA00000971"/>
    </source>
</evidence>
<keyword evidence="13" id="KW-0413">Isomerase</keyword>
<comment type="catalytic activity">
    <reaction evidence="1">
        <text>[protein]-peptidylproline (omega=180) = [protein]-peptidylproline (omega=0)</text>
        <dbReference type="Rhea" id="RHEA:16237"/>
        <dbReference type="Rhea" id="RHEA-COMP:10747"/>
        <dbReference type="Rhea" id="RHEA-COMP:10748"/>
        <dbReference type="ChEBI" id="CHEBI:83833"/>
        <dbReference type="ChEBI" id="CHEBI:83834"/>
        <dbReference type="EC" id="5.2.1.8"/>
    </reaction>
</comment>
<dbReference type="InterPro" id="IPR029000">
    <property type="entry name" value="Cyclophilin-like_dom_sf"/>
</dbReference>
<dbReference type="PANTHER" id="PTHR45625">
    <property type="entry name" value="PEPTIDYL-PROLYL CIS-TRANS ISOMERASE-RELATED"/>
    <property type="match status" value="1"/>
</dbReference>
<feature type="compositionally biased region" description="Basic and acidic residues" evidence="11">
    <location>
        <begin position="243"/>
        <end position="311"/>
    </location>
</feature>
<organism evidence="13 14">
    <name type="scientific">Rhizopus stolonifer</name>
    <name type="common">Rhizopus nigricans</name>
    <dbReference type="NCBI Taxonomy" id="4846"/>
    <lineage>
        <taxon>Eukaryota</taxon>
        <taxon>Fungi</taxon>
        <taxon>Fungi incertae sedis</taxon>
        <taxon>Mucoromycota</taxon>
        <taxon>Mucoromycotina</taxon>
        <taxon>Mucoromycetes</taxon>
        <taxon>Mucorales</taxon>
        <taxon>Mucorineae</taxon>
        <taxon>Rhizopodaceae</taxon>
        <taxon>Rhizopus</taxon>
    </lineage>
</organism>
<evidence type="ECO:0000256" key="6">
    <source>
        <dbReference type="ARBA" id="ARBA00067721"/>
    </source>
</evidence>
<dbReference type="CDD" id="cd01925">
    <property type="entry name" value="cyclophilin_CeCYP16-like"/>
    <property type="match status" value="1"/>
</dbReference>
<dbReference type="GO" id="GO:0071013">
    <property type="term" value="C:catalytic step 2 spliceosome"/>
    <property type="evidence" value="ECO:0007669"/>
    <property type="project" value="TreeGrafter"/>
</dbReference>
<keyword evidence="14" id="KW-1185">Reference proteome</keyword>
<evidence type="ECO:0000313" key="13">
    <source>
        <dbReference type="EMBL" id="RCH90121.1"/>
    </source>
</evidence>
<dbReference type="PRINTS" id="PR00153">
    <property type="entry name" value="CSAPPISMRASE"/>
</dbReference>
<feature type="coiled-coil region" evidence="10">
    <location>
        <begin position="325"/>
        <end position="380"/>
    </location>
</feature>
<keyword evidence="10" id="KW-0175">Coiled coil</keyword>
<dbReference type="Gene3D" id="2.40.100.10">
    <property type="entry name" value="Cyclophilin-like"/>
    <property type="match status" value="1"/>
</dbReference>
<dbReference type="SUPFAM" id="SSF50891">
    <property type="entry name" value="Cyclophilin-like"/>
    <property type="match status" value="1"/>
</dbReference>
<dbReference type="PANTHER" id="PTHR45625:SF6">
    <property type="entry name" value="SPLICEOSOME-ASSOCIATED PROTEIN CWC27 HOMOLOG"/>
    <property type="match status" value="1"/>
</dbReference>
<dbReference type="EMBL" id="PJQM01003213">
    <property type="protein sequence ID" value="RCH90121.1"/>
    <property type="molecule type" value="Genomic_DNA"/>
</dbReference>
<feature type="domain" description="PPIase cyclophilin-type" evidence="12">
    <location>
        <begin position="18"/>
        <end position="159"/>
    </location>
</feature>
<evidence type="ECO:0000313" key="14">
    <source>
        <dbReference type="Proteomes" id="UP000253551"/>
    </source>
</evidence>
<dbReference type="GO" id="GO:0006457">
    <property type="term" value="P:protein folding"/>
    <property type="evidence" value="ECO:0007669"/>
    <property type="project" value="InterPro"/>
</dbReference>
<dbReference type="GO" id="GO:0003755">
    <property type="term" value="F:peptidyl-prolyl cis-trans isomerase activity"/>
    <property type="evidence" value="ECO:0007669"/>
    <property type="project" value="UniProtKB-EC"/>
</dbReference>
<dbReference type="PROSITE" id="PS50072">
    <property type="entry name" value="CSA_PPIASE_2"/>
    <property type="match status" value="1"/>
</dbReference>
<dbReference type="OrthoDB" id="442970at2759"/>
<protein>
    <recommendedName>
        <fullName evidence="7">Peptidyl-prolyl isomerase CWC27</fullName>
    </recommendedName>
    <alternativeName>
        <fullName evidence="6">Peptidyl-prolyl isomerase cwc27</fullName>
    </alternativeName>
    <alternativeName>
        <fullName evidence="8 9">Rotamase CWC27</fullName>
    </alternativeName>
</protein>
<dbReference type="InterPro" id="IPR020892">
    <property type="entry name" value="Cyclophilin-type_PPIase_CS"/>
</dbReference>
<evidence type="ECO:0000256" key="4">
    <source>
        <dbReference type="ARBA" id="ARBA00038509"/>
    </source>
</evidence>
<dbReference type="Proteomes" id="UP000253551">
    <property type="component" value="Unassembled WGS sequence"/>
</dbReference>
<evidence type="ECO:0000256" key="3">
    <source>
        <dbReference type="ARBA" id="ARBA00023242"/>
    </source>
</evidence>
<accession>A0A367JK98</accession>
<dbReference type="InterPro" id="IPR002130">
    <property type="entry name" value="Cyclophilin-type_PPIase_dom"/>
</dbReference>
<dbReference type="FunFam" id="2.40.100.10:FF:000007">
    <property type="entry name" value="Peptidyl-prolyl cis-trans isomerase CWC27 homolog"/>
    <property type="match status" value="1"/>
</dbReference>
<evidence type="ECO:0000256" key="8">
    <source>
        <dbReference type="ARBA" id="ARBA00082698"/>
    </source>
</evidence>
<evidence type="ECO:0000256" key="9">
    <source>
        <dbReference type="ARBA" id="ARBA00083804"/>
    </source>
</evidence>
<comment type="function">
    <text evidence="5">PPIases accelerate the folding of proteins. It catalyzes the cis-trans isomerization of proline imidic peptide bonds in oligopeptides. Involved in pre-mRNA splicing.</text>
</comment>
<dbReference type="Pfam" id="PF00160">
    <property type="entry name" value="Pro_isomerase"/>
    <property type="match status" value="1"/>
</dbReference>
<evidence type="ECO:0000256" key="2">
    <source>
        <dbReference type="ARBA" id="ARBA00004123"/>
    </source>
</evidence>
<evidence type="ECO:0000259" key="12">
    <source>
        <dbReference type="PROSITE" id="PS50072"/>
    </source>
</evidence>
<feature type="region of interest" description="Disordered" evidence="11">
    <location>
        <begin position="188"/>
        <end position="208"/>
    </location>
</feature>
<evidence type="ECO:0000256" key="5">
    <source>
        <dbReference type="ARBA" id="ARBA00055615"/>
    </source>
</evidence>
<reference evidence="13 14" key="1">
    <citation type="journal article" date="2018" name="G3 (Bethesda)">
        <title>Phylogenetic and Phylogenomic Definition of Rhizopus Species.</title>
        <authorList>
            <person name="Gryganskyi A.P."/>
            <person name="Golan J."/>
            <person name="Dolatabadi S."/>
            <person name="Mondo S."/>
            <person name="Robb S."/>
            <person name="Idnurm A."/>
            <person name="Muszewska A."/>
            <person name="Steczkiewicz K."/>
            <person name="Masonjones S."/>
            <person name="Liao H.L."/>
            <person name="Gajdeczka M.T."/>
            <person name="Anike F."/>
            <person name="Vuek A."/>
            <person name="Anishchenko I.M."/>
            <person name="Voigt K."/>
            <person name="de Hoog G.S."/>
            <person name="Smith M.E."/>
            <person name="Heitman J."/>
            <person name="Vilgalys R."/>
            <person name="Stajich J.E."/>
        </authorList>
    </citation>
    <scope>NUCLEOTIDE SEQUENCE [LARGE SCALE GENOMIC DNA]</scope>
    <source>
        <strain evidence="13 14">LSU 92-RS-03</strain>
    </source>
</reference>
<evidence type="ECO:0000256" key="10">
    <source>
        <dbReference type="SAM" id="Coils"/>
    </source>
</evidence>
<comment type="caution">
    <text evidence="13">The sequence shown here is derived from an EMBL/GenBank/DDBJ whole genome shotgun (WGS) entry which is preliminary data.</text>
</comment>